<dbReference type="Gene3D" id="1.10.1200.10">
    <property type="entry name" value="ACP-like"/>
    <property type="match status" value="1"/>
</dbReference>
<protein>
    <submittedName>
        <fullName evidence="4">Phosphopantetheine binding protein</fullName>
    </submittedName>
</protein>
<dbReference type="RefSeq" id="WP_079048590.1">
    <property type="nucleotide sequence ID" value="NZ_JBPJFI010000001.1"/>
</dbReference>
<dbReference type="OrthoDB" id="3400287at2"/>
<proteinExistence type="predicted"/>
<organism evidence="4 5">
    <name type="scientific">Streptomyces puniciscabiei</name>
    <dbReference type="NCBI Taxonomy" id="164348"/>
    <lineage>
        <taxon>Bacteria</taxon>
        <taxon>Bacillati</taxon>
        <taxon>Actinomycetota</taxon>
        <taxon>Actinomycetes</taxon>
        <taxon>Kitasatosporales</taxon>
        <taxon>Streptomycetaceae</taxon>
        <taxon>Streptomyces</taxon>
    </lineage>
</organism>
<dbReference type="Pfam" id="PF00550">
    <property type="entry name" value="PP-binding"/>
    <property type="match status" value="1"/>
</dbReference>
<keyword evidence="2" id="KW-0597">Phosphoprotein</keyword>
<comment type="caution">
    <text evidence="4">The sequence shown here is derived from an EMBL/GenBank/DDBJ whole genome shotgun (WGS) entry which is preliminary data.</text>
</comment>
<dbReference type="AlphaFoldDB" id="A0A542UH12"/>
<evidence type="ECO:0000256" key="1">
    <source>
        <dbReference type="ARBA" id="ARBA00022450"/>
    </source>
</evidence>
<dbReference type="PROSITE" id="PS50075">
    <property type="entry name" value="CARRIER"/>
    <property type="match status" value="1"/>
</dbReference>
<dbReference type="Proteomes" id="UP000318103">
    <property type="component" value="Unassembled WGS sequence"/>
</dbReference>
<feature type="domain" description="Carrier" evidence="3">
    <location>
        <begin position="18"/>
        <end position="96"/>
    </location>
</feature>
<dbReference type="InterPro" id="IPR020806">
    <property type="entry name" value="PKS_PP-bd"/>
</dbReference>
<gene>
    <name evidence="4" type="ORF">FB563_3368</name>
</gene>
<evidence type="ECO:0000259" key="3">
    <source>
        <dbReference type="PROSITE" id="PS50075"/>
    </source>
</evidence>
<dbReference type="EMBL" id="VFNX01000001">
    <property type="protein sequence ID" value="TQK98346.1"/>
    <property type="molecule type" value="Genomic_DNA"/>
</dbReference>
<evidence type="ECO:0000313" key="4">
    <source>
        <dbReference type="EMBL" id="TQK98346.1"/>
    </source>
</evidence>
<accession>A0A542UH12</accession>
<name>A0A542UH12_9ACTN</name>
<keyword evidence="1" id="KW-0596">Phosphopantetheine</keyword>
<evidence type="ECO:0000256" key="2">
    <source>
        <dbReference type="ARBA" id="ARBA00022553"/>
    </source>
</evidence>
<keyword evidence="5" id="KW-1185">Reference proteome</keyword>
<dbReference type="GO" id="GO:0031177">
    <property type="term" value="F:phosphopantetheine binding"/>
    <property type="evidence" value="ECO:0007669"/>
    <property type="project" value="InterPro"/>
</dbReference>
<dbReference type="InterPro" id="IPR036736">
    <property type="entry name" value="ACP-like_sf"/>
</dbReference>
<sequence length="129" mass="14339">MTESTSITGRLRALPLSERREALEAVVVGEFKAALLMTDADELPLRENFFDIGVTSLRLTEIRQRLERLLECVISANLLFNSPTVEKLMNHLVTEALADVFEGPAGGPAAEAAPEEELWTDLLDELYRP</sequence>
<dbReference type="InterPro" id="IPR009081">
    <property type="entry name" value="PP-bd_ACP"/>
</dbReference>
<dbReference type="SMART" id="SM00823">
    <property type="entry name" value="PKS_PP"/>
    <property type="match status" value="1"/>
</dbReference>
<evidence type="ECO:0000313" key="5">
    <source>
        <dbReference type="Proteomes" id="UP000318103"/>
    </source>
</evidence>
<reference evidence="4 5" key="1">
    <citation type="submission" date="2019-06" db="EMBL/GenBank/DDBJ databases">
        <title>Sequencing the genomes of 1000 actinobacteria strains.</title>
        <authorList>
            <person name="Klenk H.-P."/>
        </authorList>
    </citation>
    <scope>NUCLEOTIDE SEQUENCE [LARGE SCALE GENOMIC DNA]</scope>
    <source>
        <strain evidence="4 5">DSM 41929</strain>
    </source>
</reference>
<dbReference type="SUPFAM" id="SSF47336">
    <property type="entry name" value="ACP-like"/>
    <property type="match status" value="1"/>
</dbReference>
<dbReference type="GO" id="GO:0017000">
    <property type="term" value="P:antibiotic biosynthetic process"/>
    <property type="evidence" value="ECO:0007669"/>
    <property type="project" value="UniProtKB-ARBA"/>
</dbReference>